<proteinExistence type="predicted"/>
<keyword evidence="3" id="KW-1185">Reference proteome</keyword>
<evidence type="ECO:0000313" key="3">
    <source>
        <dbReference type="Proteomes" id="UP001483337"/>
    </source>
</evidence>
<dbReference type="Proteomes" id="UP001483337">
    <property type="component" value="Chromosome"/>
</dbReference>
<accession>A0ABZ2UW34</accession>
<organism evidence="2 3">
    <name type="scientific">Okeanomitos corallinicola TIOX110</name>
    <dbReference type="NCBI Taxonomy" id="3133117"/>
    <lineage>
        <taxon>Bacteria</taxon>
        <taxon>Bacillati</taxon>
        <taxon>Cyanobacteriota</taxon>
        <taxon>Cyanophyceae</taxon>
        <taxon>Nostocales</taxon>
        <taxon>Aphanizomenonaceae</taxon>
        <taxon>Okeanomitos</taxon>
    </lineage>
</organism>
<reference evidence="2 3" key="1">
    <citation type="submission" date="2024-04" db="EMBL/GenBank/DDBJ databases">
        <title>Okeanomitos corallinicola gen. &amp; sp. nov. (Nostocales, Cyanobacteria), a new toxic marine heterocyst-forming cyanobacterium from a coral reef.</title>
        <authorList>
            <person name="Li H."/>
            <person name="Li R."/>
            <person name="Kang J."/>
            <person name="Hii K.S."/>
            <person name="Mohamed H.F."/>
            <person name="Xu X."/>
            <person name="Luo Z."/>
        </authorList>
    </citation>
    <scope>NUCLEOTIDE SEQUENCE [LARGE SCALE GENOMIC DNA]</scope>
    <source>
        <strain evidence="2 3">TIOX110</strain>
    </source>
</reference>
<dbReference type="RefSeq" id="WP_353932071.1">
    <property type="nucleotide sequence ID" value="NZ_CP150886.1"/>
</dbReference>
<feature type="domain" description="Mo-dependent nitrogenase C-terminal" evidence="1">
    <location>
        <begin position="45"/>
        <end position="126"/>
    </location>
</feature>
<protein>
    <submittedName>
        <fullName evidence="2">Mo-dependent nitrogenase C-terminal domain-containing protein</fullName>
    </submittedName>
</protein>
<gene>
    <name evidence="2" type="ORF">WJM97_05665</name>
</gene>
<dbReference type="InterPro" id="IPR009717">
    <property type="entry name" value="Mo-dep_Nase_C"/>
</dbReference>
<name>A0ABZ2UW34_9CYAN</name>
<dbReference type="Pfam" id="PF06967">
    <property type="entry name" value="Mo-nitro_C"/>
    <property type="match status" value="1"/>
</dbReference>
<dbReference type="EMBL" id="CP150886">
    <property type="protein sequence ID" value="WZB89167.1"/>
    <property type="molecule type" value="Genomic_DNA"/>
</dbReference>
<evidence type="ECO:0000259" key="1">
    <source>
        <dbReference type="Pfam" id="PF06967"/>
    </source>
</evidence>
<sequence length="126" mass="14468">MKVFEGSTKNIFFASWVSLHPAETNNKSEVSQLKNSHSHSGGNFLRPLRNWLDNLKVGDRQFAHSLCQLIPAQCPFERDLKFFGKTLFHIPPMCKLNPLYEEVVGLRFRALCYLADECGEDISQYC</sequence>
<evidence type="ECO:0000313" key="2">
    <source>
        <dbReference type="EMBL" id="WZB89167.1"/>
    </source>
</evidence>